<evidence type="ECO:0000313" key="2">
    <source>
        <dbReference type="EMBL" id="MDR6592530.1"/>
    </source>
</evidence>
<feature type="region of interest" description="Disordered" evidence="1">
    <location>
        <begin position="45"/>
        <end position="126"/>
    </location>
</feature>
<protein>
    <submittedName>
        <fullName evidence="2">Uncharacterized protein</fullName>
    </submittedName>
</protein>
<dbReference type="EMBL" id="JAVDSG010000001">
    <property type="protein sequence ID" value="MDR6592530.1"/>
    <property type="molecule type" value="Genomic_DNA"/>
</dbReference>
<keyword evidence="3" id="KW-1185">Reference proteome</keyword>
<dbReference type="RefSeq" id="WP_310304132.1">
    <property type="nucleotide sequence ID" value="NZ_BAAAXB010000001.1"/>
</dbReference>
<comment type="caution">
    <text evidence="2">The sequence shown here is derived from an EMBL/GenBank/DDBJ whole genome shotgun (WGS) entry which is preliminary data.</text>
</comment>
<organism evidence="2 3">
    <name type="scientific">Saccharothrix longispora</name>
    <dbReference type="NCBI Taxonomy" id="33920"/>
    <lineage>
        <taxon>Bacteria</taxon>
        <taxon>Bacillati</taxon>
        <taxon>Actinomycetota</taxon>
        <taxon>Actinomycetes</taxon>
        <taxon>Pseudonocardiales</taxon>
        <taxon>Pseudonocardiaceae</taxon>
        <taxon>Saccharothrix</taxon>
    </lineage>
</organism>
<sequence length="242" mass="25980">MLLRLAYLSVTNAFALLRLLLMSNQDKDTEILALQHQITILERQLATPVRGSPPATARSSRHCRTTPGRHPPSAPATGAPGDGTAPAPTPPRPPPRSQIPPQTARPTTNRPLHPAPGAAPGTGEPTWGYRRIHGELLVLSIRIAASTVWQILQDAGIDAAPELTTTTWSTFLRSQADALLACDFFETTTLTGTRLYVLAVIEHASRRIQSSAPPRTRPPPGSPKPPGTSSWISKTRANTRGS</sequence>
<feature type="region of interest" description="Disordered" evidence="1">
    <location>
        <begin position="207"/>
        <end position="242"/>
    </location>
</feature>
<gene>
    <name evidence="2" type="ORF">J2S66_000914</name>
</gene>
<dbReference type="Proteomes" id="UP001268819">
    <property type="component" value="Unassembled WGS sequence"/>
</dbReference>
<feature type="compositionally biased region" description="Pro residues" evidence="1">
    <location>
        <begin position="87"/>
        <end position="98"/>
    </location>
</feature>
<proteinExistence type="predicted"/>
<evidence type="ECO:0000313" key="3">
    <source>
        <dbReference type="Proteomes" id="UP001268819"/>
    </source>
</evidence>
<feature type="compositionally biased region" description="Pro residues" evidence="1">
    <location>
        <begin position="215"/>
        <end position="226"/>
    </location>
</feature>
<feature type="compositionally biased region" description="Polar residues" evidence="1">
    <location>
        <begin position="231"/>
        <end position="242"/>
    </location>
</feature>
<accession>A0ABU1PPG8</accession>
<name>A0ABU1PPG8_9PSEU</name>
<reference evidence="2 3" key="1">
    <citation type="submission" date="2023-07" db="EMBL/GenBank/DDBJ databases">
        <title>Sequencing the genomes of 1000 actinobacteria strains.</title>
        <authorList>
            <person name="Klenk H.-P."/>
        </authorList>
    </citation>
    <scope>NUCLEOTIDE SEQUENCE [LARGE SCALE GENOMIC DNA]</scope>
    <source>
        <strain evidence="2 3">DSM 43749</strain>
    </source>
</reference>
<evidence type="ECO:0000256" key="1">
    <source>
        <dbReference type="SAM" id="MobiDB-lite"/>
    </source>
</evidence>
<feature type="compositionally biased region" description="Low complexity" evidence="1">
    <location>
        <begin position="75"/>
        <end position="86"/>
    </location>
</feature>